<accession>A0ABD0KSC9</accession>
<evidence type="ECO:0000313" key="3">
    <source>
        <dbReference type="Proteomes" id="UP001519460"/>
    </source>
</evidence>
<dbReference type="EMBL" id="JACVVK020000129">
    <property type="protein sequence ID" value="KAK7490163.1"/>
    <property type="molecule type" value="Genomic_DNA"/>
</dbReference>
<protein>
    <submittedName>
        <fullName evidence="2">Uncharacterized protein</fullName>
    </submittedName>
</protein>
<comment type="caution">
    <text evidence="2">The sequence shown here is derived from an EMBL/GenBank/DDBJ whole genome shotgun (WGS) entry which is preliminary data.</text>
</comment>
<evidence type="ECO:0000313" key="2">
    <source>
        <dbReference type="EMBL" id="KAK7490163.1"/>
    </source>
</evidence>
<evidence type="ECO:0000256" key="1">
    <source>
        <dbReference type="SAM" id="MobiDB-lite"/>
    </source>
</evidence>
<feature type="compositionally biased region" description="Basic residues" evidence="1">
    <location>
        <begin position="132"/>
        <end position="146"/>
    </location>
</feature>
<gene>
    <name evidence="2" type="ORF">BaRGS_00018508</name>
</gene>
<feature type="compositionally biased region" description="Polar residues" evidence="1">
    <location>
        <begin position="73"/>
        <end position="82"/>
    </location>
</feature>
<organism evidence="2 3">
    <name type="scientific">Batillaria attramentaria</name>
    <dbReference type="NCBI Taxonomy" id="370345"/>
    <lineage>
        <taxon>Eukaryota</taxon>
        <taxon>Metazoa</taxon>
        <taxon>Spiralia</taxon>
        <taxon>Lophotrochozoa</taxon>
        <taxon>Mollusca</taxon>
        <taxon>Gastropoda</taxon>
        <taxon>Caenogastropoda</taxon>
        <taxon>Sorbeoconcha</taxon>
        <taxon>Cerithioidea</taxon>
        <taxon>Batillariidae</taxon>
        <taxon>Batillaria</taxon>
    </lineage>
</organism>
<feature type="region of interest" description="Disordered" evidence="1">
    <location>
        <begin position="73"/>
        <end position="146"/>
    </location>
</feature>
<proteinExistence type="predicted"/>
<feature type="compositionally biased region" description="Basic and acidic residues" evidence="1">
    <location>
        <begin position="94"/>
        <end position="111"/>
    </location>
</feature>
<name>A0ABD0KSC9_9CAEN</name>
<sequence>MAFTAPLKSERTRCLSRNNFKCTACVSVIPADTGIVDQPGLEGFQGNVSQDDLGTKSSVVSVTWEFKKKSAFNDRTQNTGKTGNRKAGLITLTEDEHDKGSESQKPGERQSDFSTTMRQAEQCWGSNAKTHWASRGRRQHERLRSR</sequence>
<keyword evidence="3" id="KW-1185">Reference proteome</keyword>
<feature type="compositionally biased region" description="Polar residues" evidence="1">
    <location>
        <begin position="112"/>
        <end position="129"/>
    </location>
</feature>
<reference evidence="2 3" key="1">
    <citation type="journal article" date="2023" name="Sci. Data">
        <title>Genome assembly of the Korean intertidal mud-creeper Batillaria attramentaria.</title>
        <authorList>
            <person name="Patra A.K."/>
            <person name="Ho P.T."/>
            <person name="Jun S."/>
            <person name="Lee S.J."/>
            <person name="Kim Y."/>
            <person name="Won Y.J."/>
        </authorList>
    </citation>
    <scope>NUCLEOTIDE SEQUENCE [LARGE SCALE GENOMIC DNA]</scope>
    <source>
        <strain evidence="2">Wonlab-2016</strain>
    </source>
</reference>
<dbReference type="AlphaFoldDB" id="A0ABD0KSC9"/>
<dbReference type="Proteomes" id="UP001519460">
    <property type="component" value="Unassembled WGS sequence"/>
</dbReference>